<evidence type="ECO:0000313" key="1">
    <source>
        <dbReference type="EMBL" id="CAB4546037.1"/>
    </source>
</evidence>
<sequence length="55" mass="5873">MVGVNRWVSEGDQRRCVVEESTDVPAGNVGQTGVTELVVEQRLAVLPQGLVGVHT</sequence>
<protein>
    <submittedName>
        <fullName evidence="1">Unannotated protein</fullName>
    </submittedName>
</protein>
<gene>
    <name evidence="1" type="ORF">UFOPK1446_00713</name>
</gene>
<dbReference type="EMBL" id="CAEZSO010000132">
    <property type="protein sequence ID" value="CAB4546037.1"/>
    <property type="molecule type" value="Genomic_DNA"/>
</dbReference>
<reference evidence="1" key="1">
    <citation type="submission" date="2020-05" db="EMBL/GenBank/DDBJ databases">
        <authorList>
            <person name="Chiriac C."/>
            <person name="Salcher M."/>
            <person name="Ghai R."/>
            <person name="Kavagutti S V."/>
        </authorList>
    </citation>
    <scope>NUCLEOTIDE SEQUENCE</scope>
</reference>
<dbReference type="AlphaFoldDB" id="A0A6J6C523"/>
<name>A0A6J6C523_9ZZZZ</name>
<accession>A0A6J6C523</accession>
<proteinExistence type="predicted"/>
<organism evidence="1">
    <name type="scientific">freshwater metagenome</name>
    <dbReference type="NCBI Taxonomy" id="449393"/>
    <lineage>
        <taxon>unclassified sequences</taxon>
        <taxon>metagenomes</taxon>
        <taxon>ecological metagenomes</taxon>
    </lineage>
</organism>